<evidence type="ECO:0000313" key="3">
    <source>
        <dbReference type="Proteomes" id="UP000663828"/>
    </source>
</evidence>
<dbReference type="InterPro" id="IPR035897">
    <property type="entry name" value="Toll_tir_struct_dom_sf"/>
</dbReference>
<evidence type="ECO:0000313" key="2">
    <source>
        <dbReference type="EMBL" id="CAF1637762.1"/>
    </source>
</evidence>
<reference evidence="2" key="1">
    <citation type="submission" date="2021-02" db="EMBL/GenBank/DDBJ databases">
        <authorList>
            <person name="Nowell W R."/>
        </authorList>
    </citation>
    <scope>NUCLEOTIDE SEQUENCE</scope>
</reference>
<gene>
    <name evidence="2" type="ORF">XAT740_LOCUS52767</name>
</gene>
<proteinExistence type="predicted"/>
<feature type="domain" description="TIR" evidence="1">
    <location>
        <begin position="16"/>
        <end position="100"/>
    </location>
</feature>
<keyword evidence="3" id="KW-1185">Reference proteome</keyword>
<dbReference type="Pfam" id="PF13676">
    <property type="entry name" value="TIR_2"/>
    <property type="match status" value="1"/>
</dbReference>
<dbReference type="GO" id="GO:0007165">
    <property type="term" value="P:signal transduction"/>
    <property type="evidence" value="ECO:0007669"/>
    <property type="project" value="InterPro"/>
</dbReference>
<dbReference type="Gene3D" id="3.40.50.10140">
    <property type="entry name" value="Toll/interleukin-1 receptor homology (TIR) domain"/>
    <property type="match status" value="1"/>
</dbReference>
<dbReference type="PANTHER" id="PTHR46270">
    <property type="entry name" value="ARMADILLO-TYPE FOLD-RELATED"/>
    <property type="match status" value="1"/>
</dbReference>
<dbReference type="EMBL" id="CAJNOR010008801">
    <property type="protein sequence ID" value="CAF1637762.1"/>
    <property type="molecule type" value="Genomic_DNA"/>
</dbReference>
<organism evidence="2 3">
    <name type="scientific">Adineta ricciae</name>
    <name type="common">Rotifer</name>
    <dbReference type="NCBI Taxonomy" id="249248"/>
    <lineage>
        <taxon>Eukaryota</taxon>
        <taxon>Metazoa</taxon>
        <taxon>Spiralia</taxon>
        <taxon>Gnathifera</taxon>
        <taxon>Rotifera</taxon>
        <taxon>Eurotatoria</taxon>
        <taxon>Bdelloidea</taxon>
        <taxon>Adinetida</taxon>
        <taxon>Adinetidae</taxon>
        <taxon>Adineta</taxon>
    </lineage>
</organism>
<name>A0A816DIB9_ADIRI</name>
<dbReference type="AlphaFoldDB" id="A0A816DIB9"/>
<dbReference type="Proteomes" id="UP000663828">
    <property type="component" value="Unassembled WGS sequence"/>
</dbReference>
<sequence length="190" mass="21131">MTAATNQPTEKPPVVFSYSDCGGLVDHVYKYLKPKLEFPVWMDKHDAHSGSFSSSLASTIEKCGALVCFLTPEYQETSGCERELTYAANQRKTIIPVIVGKSNAFDVPNDEEEDDDDEDDWFPNDWLGLIVADLSVIYFDGVTKENIGEKCDELKTRIENTLKNTIAKGFAPPCKSKVSLGPSRIQLLTK</sequence>
<dbReference type="InterPro" id="IPR000157">
    <property type="entry name" value="TIR_dom"/>
</dbReference>
<protein>
    <recommendedName>
        <fullName evidence="1">TIR domain-containing protein</fullName>
    </recommendedName>
</protein>
<accession>A0A816DIB9</accession>
<dbReference type="SUPFAM" id="SSF52200">
    <property type="entry name" value="Toll/Interleukin receptor TIR domain"/>
    <property type="match status" value="1"/>
</dbReference>
<evidence type="ECO:0000259" key="1">
    <source>
        <dbReference type="Pfam" id="PF13676"/>
    </source>
</evidence>
<feature type="non-terminal residue" evidence="2">
    <location>
        <position position="1"/>
    </location>
</feature>
<comment type="caution">
    <text evidence="2">The sequence shown here is derived from an EMBL/GenBank/DDBJ whole genome shotgun (WGS) entry which is preliminary data.</text>
</comment>